<name>A0AAE3KGY2_9PSEU</name>
<accession>A0AAE3KGY2</accession>
<dbReference type="SUPFAM" id="SSF53335">
    <property type="entry name" value="S-adenosyl-L-methionine-dependent methyltransferases"/>
    <property type="match status" value="1"/>
</dbReference>
<dbReference type="GO" id="GO:0008168">
    <property type="term" value="F:methyltransferase activity"/>
    <property type="evidence" value="ECO:0007669"/>
    <property type="project" value="UniProtKB-KW"/>
</dbReference>
<dbReference type="CDD" id="cd02440">
    <property type="entry name" value="AdoMet_MTases"/>
    <property type="match status" value="1"/>
</dbReference>
<dbReference type="AlphaFoldDB" id="A0AAE3KGY2"/>
<evidence type="ECO:0000313" key="1">
    <source>
        <dbReference type="EMBL" id="MCP2167751.1"/>
    </source>
</evidence>
<dbReference type="EMBL" id="JAMTCK010000011">
    <property type="protein sequence ID" value="MCP2167751.1"/>
    <property type="molecule type" value="Genomic_DNA"/>
</dbReference>
<dbReference type="Gene3D" id="3.40.50.150">
    <property type="entry name" value="Vaccinia Virus protein VP39"/>
    <property type="match status" value="1"/>
</dbReference>
<evidence type="ECO:0000313" key="2">
    <source>
        <dbReference type="Proteomes" id="UP001206128"/>
    </source>
</evidence>
<organism evidence="1 2">
    <name type="scientific">Goodfellowiella coeruleoviolacea</name>
    <dbReference type="NCBI Taxonomy" id="334858"/>
    <lineage>
        <taxon>Bacteria</taxon>
        <taxon>Bacillati</taxon>
        <taxon>Actinomycetota</taxon>
        <taxon>Actinomycetes</taxon>
        <taxon>Pseudonocardiales</taxon>
        <taxon>Pseudonocardiaceae</taxon>
        <taxon>Goodfellowiella</taxon>
    </lineage>
</organism>
<protein>
    <submittedName>
        <fullName evidence="1">Methyltransferase domain-containing protein</fullName>
    </submittedName>
</protein>
<dbReference type="RefSeq" id="WP_253774928.1">
    <property type="nucleotide sequence ID" value="NZ_JAMTCK010000011.1"/>
</dbReference>
<gene>
    <name evidence="1" type="ORF">LX83_004624</name>
</gene>
<dbReference type="GO" id="GO:0032259">
    <property type="term" value="P:methylation"/>
    <property type="evidence" value="ECO:0007669"/>
    <property type="project" value="UniProtKB-KW"/>
</dbReference>
<comment type="caution">
    <text evidence="1">The sequence shown here is derived from an EMBL/GenBank/DDBJ whole genome shotgun (WGS) entry which is preliminary data.</text>
</comment>
<keyword evidence="1" id="KW-0808">Transferase</keyword>
<reference evidence="1" key="1">
    <citation type="submission" date="2022-06" db="EMBL/GenBank/DDBJ databases">
        <title>Genomic Encyclopedia of Archaeal and Bacterial Type Strains, Phase II (KMG-II): from individual species to whole genera.</title>
        <authorList>
            <person name="Goeker M."/>
        </authorList>
    </citation>
    <scope>NUCLEOTIDE SEQUENCE</scope>
    <source>
        <strain evidence="1">DSM 43935</strain>
    </source>
</reference>
<proteinExistence type="predicted"/>
<dbReference type="PANTHER" id="PTHR43861">
    <property type="entry name" value="TRANS-ACONITATE 2-METHYLTRANSFERASE-RELATED"/>
    <property type="match status" value="1"/>
</dbReference>
<dbReference type="InterPro" id="IPR029063">
    <property type="entry name" value="SAM-dependent_MTases_sf"/>
</dbReference>
<dbReference type="Pfam" id="PF13489">
    <property type="entry name" value="Methyltransf_23"/>
    <property type="match status" value="1"/>
</dbReference>
<dbReference type="Proteomes" id="UP001206128">
    <property type="component" value="Unassembled WGS sequence"/>
</dbReference>
<keyword evidence="2" id="KW-1185">Reference proteome</keyword>
<keyword evidence="1" id="KW-0489">Methyltransferase</keyword>
<sequence>MTTTRDAETTDRTDHVLALLGDVRDRTVLDLGCGDLDVARNVAAHARGYTGLAADNAITTQTRAALRSHPAEVRTTDLDRWWGENLGTFDLVVSVTAPQHVRNLARLLETLHHHVVPGGRFVFQVDHPSTTAGPAGYFTDGARPELPTWAGRPAHHRSLETYLRDLRYCGFRLDEFSEGKPGEVGFRTPTAAPPHNPRWALFRCVRTP</sequence>